<gene>
    <name evidence="2" type="ORF">M5X19_24715</name>
</gene>
<dbReference type="RefSeq" id="WP_268617236.1">
    <property type="nucleotide sequence ID" value="NZ_JAMDMX010000088.1"/>
</dbReference>
<dbReference type="EMBL" id="JAMDMX010000088">
    <property type="protein sequence ID" value="MCY9696086.1"/>
    <property type="molecule type" value="Genomic_DNA"/>
</dbReference>
<dbReference type="Proteomes" id="UP001527099">
    <property type="component" value="Unassembled WGS sequence"/>
</dbReference>
<organism evidence="2 3">
    <name type="scientific">Paenibacillus alginolyticus</name>
    <dbReference type="NCBI Taxonomy" id="59839"/>
    <lineage>
        <taxon>Bacteria</taxon>
        <taxon>Bacillati</taxon>
        <taxon>Bacillota</taxon>
        <taxon>Bacilli</taxon>
        <taxon>Bacillales</taxon>
        <taxon>Paenibacillaceae</taxon>
        <taxon>Paenibacillus</taxon>
    </lineage>
</organism>
<accession>A0ABT4GIS1</accession>
<protein>
    <recommendedName>
        <fullName evidence="4">DUF4177 domain-containing protein</fullName>
    </recommendedName>
</protein>
<name>A0ABT4GIS1_9BACL</name>
<keyword evidence="1" id="KW-1133">Transmembrane helix</keyword>
<keyword evidence="1" id="KW-0812">Transmembrane</keyword>
<sequence>MTQLLGSDTKLSMSLKRLNIWDYLLIGSCVCYMQRAIIVSYLTEKKNNLEELNELLSQGWKVVSQSSMGGGGINTVFSLVILEK</sequence>
<keyword evidence="3" id="KW-1185">Reference proteome</keyword>
<reference evidence="2 3" key="1">
    <citation type="submission" date="2022-05" db="EMBL/GenBank/DDBJ databases">
        <title>Genome Sequencing of Bee-Associated Microbes.</title>
        <authorList>
            <person name="Dunlap C."/>
        </authorList>
    </citation>
    <scope>NUCLEOTIDE SEQUENCE [LARGE SCALE GENOMIC DNA]</scope>
    <source>
        <strain evidence="2 3">NRRL B-14421</strain>
    </source>
</reference>
<evidence type="ECO:0000313" key="2">
    <source>
        <dbReference type="EMBL" id="MCY9696086.1"/>
    </source>
</evidence>
<proteinExistence type="predicted"/>
<keyword evidence="1" id="KW-0472">Membrane</keyword>
<evidence type="ECO:0000313" key="3">
    <source>
        <dbReference type="Proteomes" id="UP001527099"/>
    </source>
</evidence>
<comment type="caution">
    <text evidence="2">The sequence shown here is derived from an EMBL/GenBank/DDBJ whole genome shotgun (WGS) entry which is preliminary data.</text>
</comment>
<evidence type="ECO:0000256" key="1">
    <source>
        <dbReference type="SAM" id="Phobius"/>
    </source>
</evidence>
<feature type="transmembrane region" description="Helical" evidence="1">
    <location>
        <begin position="20"/>
        <end position="42"/>
    </location>
</feature>
<evidence type="ECO:0008006" key="4">
    <source>
        <dbReference type="Google" id="ProtNLM"/>
    </source>
</evidence>